<organism evidence="2 3">
    <name type="scientific">Succinivibrio dextrinosolvens DSM 3072</name>
    <dbReference type="NCBI Taxonomy" id="1123324"/>
    <lineage>
        <taxon>Bacteria</taxon>
        <taxon>Pseudomonadati</taxon>
        <taxon>Pseudomonadota</taxon>
        <taxon>Gammaproteobacteria</taxon>
        <taxon>Aeromonadales</taxon>
        <taxon>Succinivibrionaceae</taxon>
        <taxon>Succinivibrio</taxon>
    </lineage>
</organism>
<keyword evidence="1" id="KW-0812">Transmembrane</keyword>
<keyword evidence="3" id="KW-1185">Reference proteome</keyword>
<proteinExistence type="predicted"/>
<dbReference type="EMBL" id="FUXX01000030">
    <property type="protein sequence ID" value="SKA65565.1"/>
    <property type="molecule type" value="Genomic_DNA"/>
</dbReference>
<feature type="transmembrane region" description="Helical" evidence="1">
    <location>
        <begin position="7"/>
        <end position="27"/>
    </location>
</feature>
<keyword evidence="1" id="KW-0472">Membrane</keyword>
<feature type="transmembrane region" description="Helical" evidence="1">
    <location>
        <begin position="33"/>
        <end position="51"/>
    </location>
</feature>
<accession>A0A1T4VKZ1</accession>
<name>A0A1T4VKZ1_9GAMM</name>
<dbReference type="AlphaFoldDB" id="A0A1T4VKZ1"/>
<feature type="transmembrane region" description="Helical" evidence="1">
    <location>
        <begin position="97"/>
        <end position="120"/>
    </location>
</feature>
<evidence type="ECO:0000313" key="3">
    <source>
        <dbReference type="Proteomes" id="UP000242432"/>
    </source>
</evidence>
<dbReference type="Proteomes" id="UP000242432">
    <property type="component" value="Unassembled WGS sequence"/>
</dbReference>
<protein>
    <submittedName>
        <fullName evidence="2">Uncharacterized protein</fullName>
    </submittedName>
</protein>
<sequence>MDYGYPRIVYNCLRVVALYLFTVNAYASLPTDITRLLILLITTAFILYSGYRLHKSNRYFPTMFTWSLAALPWAFFLEMRLLYGSFTIDMVKYVDKYSYSIAVYNSFRYVLTIFVCYVILKDLYHSIKNIN</sequence>
<feature type="transmembrane region" description="Helical" evidence="1">
    <location>
        <begin position="58"/>
        <end position="77"/>
    </location>
</feature>
<gene>
    <name evidence="2" type="ORF">SAMN02745213_01668</name>
</gene>
<reference evidence="3" key="1">
    <citation type="submission" date="2017-02" db="EMBL/GenBank/DDBJ databases">
        <authorList>
            <person name="Varghese N."/>
            <person name="Submissions S."/>
        </authorList>
    </citation>
    <scope>NUCLEOTIDE SEQUENCE [LARGE SCALE GENOMIC DNA]</scope>
    <source>
        <strain evidence="3">DSM 3072</strain>
    </source>
</reference>
<evidence type="ECO:0000313" key="2">
    <source>
        <dbReference type="EMBL" id="SKA65565.1"/>
    </source>
</evidence>
<evidence type="ECO:0000256" key="1">
    <source>
        <dbReference type="SAM" id="Phobius"/>
    </source>
</evidence>
<dbReference type="RefSeq" id="WP_031492950.1">
    <property type="nucleotide sequence ID" value="NZ_FUXX01000030.1"/>
</dbReference>
<keyword evidence="1" id="KW-1133">Transmembrane helix</keyword>